<reference evidence="1 2" key="1">
    <citation type="journal article" date="2015" name="Int. J. Syst. Evol. Microbiol.">
        <title>Amycolatopsis rhabdoformis sp. nov., an actinomycete isolated from a tropical forest soil.</title>
        <authorList>
            <person name="Souza W.R."/>
            <person name="Silva R.E."/>
            <person name="Goodfellow M."/>
            <person name="Busarakam K."/>
            <person name="Figueiro F.S."/>
            <person name="Ferreira D."/>
            <person name="Rodrigues-Filho E."/>
            <person name="Moraes L.A.B."/>
            <person name="Zucchi T.D."/>
        </authorList>
    </citation>
    <scope>NUCLEOTIDE SEQUENCE [LARGE SCALE GENOMIC DNA]</scope>
    <source>
        <strain evidence="1 2">NCIMB 14900</strain>
    </source>
</reference>
<accession>A0ABZ1I632</accession>
<proteinExistence type="predicted"/>
<keyword evidence="2" id="KW-1185">Reference proteome</keyword>
<sequence length="130" mass="14463">MLSTSRGSAAQDLLEYGEAATAEWVVSCSEDDFMKVCAAADWILLYGPTTPSGASMMVARAIASAAVFVHDGRPRDLARKRRRKLPELTPEERRRVAFDRAPDHRAQRAKGEFYGVTDELKEFWAADTGR</sequence>
<name>A0ABZ1I632_9PSEU</name>
<dbReference type="EMBL" id="CP142149">
    <property type="protein sequence ID" value="WSE29881.1"/>
    <property type="molecule type" value="Genomic_DNA"/>
</dbReference>
<dbReference type="RefSeq" id="WP_326568839.1">
    <property type="nucleotide sequence ID" value="NZ_CP142149.1"/>
</dbReference>
<evidence type="ECO:0000313" key="1">
    <source>
        <dbReference type="EMBL" id="WSE29881.1"/>
    </source>
</evidence>
<dbReference type="Proteomes" id="UP001330812">
    <property type="component" value="Chromosome"/>
</dbReference>
<organism evidence="1 2">
    <name type="scientific">Amycolatopsis rhabdoformis</name>
    <dbReference type="NCBI Taxonomy" id="1448059"/>
    <lineage>
        <taxon>Bacteria</taxon>
        <taxon>Bacillati</taxon>
        <taxon>Actinomycetota</taxon>
        <taxon>Actinomycetes</taxon>
        <taxon>Pseudonocardiales</taxon>
        <taxon>Pseudonocardiaceae</taxon>
        <taxon>Amycolatopsis</taxon>
    </lineage>
</organism>
<evidence type="ECO:0000313" key="2">
    <source>
        <dbReference type="Proteomes" id="UP001330812"/>
    </source>
</evidence>
<gene>
    <name evidence="1" type="ORF">VSH64_45030</name>
</gene>
<protein>
    <submittedName>
        <fullName evidence="1">Uncharacterized protein</fullName>
    </submittedName>
</protein>